<proteinExistence type="predicted"/>
<sequence>MAPKKNTTTTFINENATENVSYAQAPPAVPRKRKTRSITRKTAQEDLITVVEPTPEVPTPVATEKSRNRSITKNEAAQITFVAMEQPTTVKGKAKRRRTAKGTEVEQVTLDDITKKTDQSISSTTGKPREIKIVRNTDDVSETPVAIERQIDQSISNIITTERIIDAEQSSPAIVIKKSTYQPFIKPTALNATTGRSKGKKTARIIDVEHKPPDAIEQPVDLPIPASGKNKGKKAAVRSTISIFTDQPTPIKAAAKKSKSKKPANEQTGKVLKSLRSRKPAHNVNQATTVEEQPITISSTTQEIYAGEKEKEIVADHTITDAFTQENTDITNQAVASTSKLKIYTRGMHIADQTITADTLENNAIINSVQAVASSSKLRIDAREKNVADQTITADTQKNTFITNTAKVTSTPRLTRKISQPIRARSARLAVKALKEREERERLAREELMKQTEQTTEEAHTVKRNAEEEIATLVTEALDEVPVHKRTRREPERNISPAQEDDIEQANIKRSRRRTKFEREVPTTNQQIAGNELSNARHNMRCVPPLVADPTPRNITPYHWYLAQSSWQNNS</sequence>
<accession>A0A9N8YUG1</accession>
<organism evidence="3 4">
    <name type="scientific">Funneliformis caledonium</name>
    <dbReference type="NCBI Taxonomy" id="1117310"/>
    <lineage>
        <taxon>Eukaryota</taxon>
        <taxon>Fungi</taxon>
        <taxon>Fungi incertae sedis</taxon>
        <taxon>Mucoromycota</taxon>
        <taxon>Glomeromycotina</taxon>
        <taxon>Glomeromycetes</taxon>
        <taxon>Glomerales</taxon>
        <taxon>Glomeraceae</taxon>
        <taxon>Funneliformis</taxon>
    </lineage>
</organism>
<dbReference type="Proteomes" id="UP000789570">
    <property type="component" value="Unassembled WGS sequence"/>
</dbReference>
<feature type="compositionally biased region" description="Low complexity" evidence="2">
    <location>
        <begin position="49"/>
        <end position="63"/>
    </location>
</feature>
<evidence type="ECO:0000313" key="3">
    <source>
        <dbReference type="EMBL" id="CAG8448776.1"/>
    </source>
</evidence>
<name>A0A9N8YUG1_9GLOM</name>
<feature type="compositionally biased region" description="Polar residues" evidence="2">
    <location>
        <begin position="1"/>
        <end position="22"/>
    </location>
</feature>
<feature type="compositionally biased region" description="Basic residues" evidence="2">
    <location>
        <begin position="30"/>
        <end position="39"/>
    </location>
</feature>
<evidence type="ECO:0000313" key="4">
    <source>
        <dbReference type="Proteomes" id="UP000789570"/>
    </source>
</evidence>
<evidence type="ECO:0000256" key="2">
    <source>
        <dbReference type="SAM" id="MobiDB-lite"/>
    </source>
</evidence>
<protein>
    <submittedName>
        <fullName evidence="3">5125_t:CDS:1</fullName>
    </submittedName>
</protein>
<feature type="region of interest" description="Disordered" evidence="2">
    <location>
        <begin position="484"/>
        <end position="536"/>
    </location>
</feature>
<gene>
    <name evidence="3" type="ORF">FCALED_LOCUS1090</name>
</gene>
<comment type="caution">
    <text evidence="3">The sequence shown here is derived from an EMBL/GenBank/DDBJ whole genome shotgun (WGS) entry which is preliminary data.</text>
</comment>
<feature type="region of interest" description="Disordered" evidence="2">
    <location>
        <begin position="1"/>
        <end position="70"/>
    </location>
</feature>
<reference evidence="3" key="1">
    <citation type="submission" date="2021-06" db="EMBL/GenBank/DDBJ databases">
        <authorList>
            <person name="Kallberg Y."/>
            <person name="Tangrot J."/>
            <person name="Rosling A."/>
        </authorList>
    </citation>
    <scope>NUCLEOTIDE SEQUENCE</scope>
    <source>
        <strain evidence="3">UK204</strain>
    </source>
</reference>
<dbReference type="EMBL" id="CAJVPQ010000128">
    <property type="protein sequence ID" value="CAG8448776.1"/>
    <property type="molecule type" value="Genomic_DNA"/>
</dbReference>
<dbReference type="AlphaFoldDB" id="A0A9N8YUG1"/>
<keyword evidence="4" id="KW-1185">Reference proteome</keyword>
<feature type="coiled-coil region" evidence="1">
    <location>
        <begin position="431"/>
        <end position="469"/>
    </location>
</feature>
<keyword evidence="1" id="KW-0175">Coiled coil</keyword>
<feature type="compositionally biased region" description="Polar residues" evidence="2">
    <location>
        <begin position="522"/>
        <end position="536"/>
    </location>
</feature>
<evidence type="ECO:0000256" key="1">
    <source>
        <dbReference type="SAM" id="Coils"/>
    </source>
</evidence>
<dbReference type="OrthoDB" id="10410419at2759"/>